<dbReference type="EMBL" id="QGKV02000832">
    <property type="protein sequence ID" value="KAF3546618.1"/>
    <property type="molecule type" value="Genomic_DNA"/>
</dbReference>
<name>A0ABQ7C5Q1_BRACR</name>
<gene>
    <name evidence="1" type="ORF">DY000_02005507</name>
</gene>
<accession>A0ABQ7C5Q1</accession>
<evidence type="ECO:0000313" key="2">
    <source>
        <dbReference type="Proteomes" id="UP000266723"/>
    </source>
</evidence>
<dbReference type="Proteomes" id="UP000266723">
    <property type="component" value="Unassembled WGS sequence"/>
</dbReference>
<proteinExistence type="predicted"/>
<protein>
    <submittedName>
        <fullName evidence="1">Uncharacterized protein</fullName>
    </submittedName>
</protein>
<reference evidence="1 2" key="1">
    <citation type="journal article" date="2020" name="BMC Genomics">
        <title>Intraspecific diversification of the crop wild relative Brassica cretica Lam. using demographic model selection.</title>
        <authorList>
            <person name="Kioukis A."/>
            <person name="Michalopoulou V.A."/>
            <person name="Briers L."/>
            <person name="Pirintsos S."/>
            <person name="Studholme D.J."/>
            <person name="Pavlidis P."/>
            <person name="Sarris P.F."/>
        </authorList>
    </citation>
    <scope>NUCLEOTIDE SEQUENCE [LARGE SCALE GENOMIC DNA]</scope>
    <source>
        <strain evidence="2">cv. PFS-1207/04</strain>
    </source>
</reference>
<evidence type="ECO:0000313" key="1">
    <source>
        <dbReference type="EMBL" id="KAF3546618.1"/>
    </source>
</evidence>
<keyword evidence="2" id="KW-1185">Reference proteome</keyword>
<sequence>MPCLELFHESNKLFNSSQRHWHCKQKLSYPPTDLCPLSCTIFSFAAYSINSASHSDFSNVKGTFIKDLTDFSTVHLKNPLLSSIAS</sequence>
<organism evidence="1 2">
    <name type="scientific">Brassica cretica</name>
    <name type="common">Mustard</name>
    <dbReference type="NCBI Taxonomy" id="69181"/>
    <lineage>
        <taxon>Eukaryota</taxon>
        <taxon>Viridiplantae</taxon>
        <taxon>Streptophyta</taxon>
        <taxon>Embryophyta</taxon>
        <taxon>Tracheophyta</taxon>
        <taxon>Spermatophyta</taxon>
        <taxon>Magnoliopsida</taxon>
        <taxon>eudicotyledons</taxon>
        <taxon>Gunneridae</taxon>
        <taxon>Pentapetalae</taxon>
        <taxon>rosids</taxon>
        <taxon>malvids</taxon>
        <taxon>Brassicales</taxon>
        <taxon>Brassicaceae</taxon>
        <taxon>Brassiceae</taxon>
        <taxon>Brassica</taxon>
    </lineage>
</organism>
<comment type="caution">
    <text evidence="1">The sequence shown here is derived from an EMBL/GenBank/DDBJ whole genome shotgun (WGS) entry which is preliminary data.</text>
</comment>